<gene>
    <name evidence="1" type="ORF">L210DRAFT_3503131</name>
</gene>
<evidence type="ECO:0000313" key="2">
    <source>
        <dbReference type="Proteomes" id="UP001194468"/>
    </source>
</evidence>
<dbReference type="AlphaFoldDB" id="A0AAD4GG56"/>
<dbReference type="EMBL" id="WHUW01000009">
    <property type="protein sequence ID" value="KAF8442072.1"/>
    <property type="molecule type" value="Genomic_DNA"/>
</dbReference>
<accession>A0AAD4GG56</accession>
<proteinExistence type="predicted"/>
<comment type="caution">
    <text evidence="1">The sequence shown here is derived from an EMBL/GenBank/DDBJ whole genome shotgun (WGS) entry which is preliminary data.</text>
</comment>
<protein>
    <submittedName>
        <fullName evidence="1">Uncharacterized protein</fullName>
    </submittedName>
</protein>
<sequence length="146" mass="16864">MSGEHPRQKETGKPGNWMYLNPSVGPRPHYCLYATEWKRRQPGQVYHTRRKYGDGEIKEKYRETYLAYGVGTRRPIGILTLPFPFEDVSSTKEPSIADKTKERRGWTVRVGGTKTQIRLWRGQHQPPRLATALGLRSIVFLPPKIC</sequence>
<name>A0AAD4GG56_BOLED</name>
<keyword evidence="2" id="KW-1185">Reference proteome</keyword>
<reference evidence="1" key="1">
    <citation type="submission" date="2019-10" db="EMBL/GenBank/DDBJ databases">
        <authorList>
            <consortium name="DOE Joint Genome Institute"/>
            <person name="Kuo A."/>
            <person name="Miyauchi S."/>
            <person name="Kiss E."/>
            <person name="Drula E."/>
            <person name="Kohler A."/>
            <person name="Sanchez-Garcia M."/>
            <person name="Andreopoulos B."/>
            <person name="Barry K.W."/>
            <person name="Bonito G."/>
            <person name="Buee M."/>
            <person name="Carver A."/>
            <person name="Chen C."/>
            <person name="Cichocki N."/>
            <person name="Clum A."/>
            <person name="Culley D."/>
            <person name="Crous P.W."/>
            <person name="Fauchery L."/>
            <person name="Girlanda M."/>
            <person name="Hayes R."/>
            <person name="Keri Z."/>
            <person name="LaButti K."/>
            <person name="Lipzen A."/>
            <person name="Lombard V."/>
            <person name="Magnuson J."/>
            <person name="Maillard F."/>
            <person name="Morin E."/>
            <person name="Murat C."/>
            <person name="Nolan M."/>
            <person name="Ohm R."/>
            <person name="Pangilinan J."/>
            <person name="Pereira M."/>
            <person name="Perotto S."/>
            <person name="Peter M."/>
            <person name="Riley R."/>
            <person name="Sitrit Y."/>
            <person name="Stielow B."/>
            <person name="Szollosi G."/>
            <person name="Zifcakova L."/>
            <person name="Stursova M."/>
            <person name="Spatafora J.W."/>
            <person name="Tedersoo L."/>
            <person name="Vaario L.-M."/>
            <person name="Yamada A."/>
            <person name="Yan M."/>
            <person name="Wang P."/>
            <person name="Xu J."/>
            <person name="Bruns T."/>
            <person name="Baldrian P."/>
            <person name="Vilgalys R."/>
            <person name="Henrissat B."/>
            <person name="Grigoriev I.V."/>
            <person name="Hibbett D."/>
            <person name="Nagy L.G."/>
            <person name="Martin F.M."/>
        </authorList>
    </citation>
    <scope>NUCLEOTIDE SEQUENCE</scope>
    <source>
        <strain evidence="1">BED1</strain>
    </source>
</reference>
<dbReference type="Proteomes" id="UP001194468">
    <property type="component" value="Unassembled WGS sequence"/>
</dbReference>
<evidence type="ECO:0000313" key="1">
    <source>
        <dbReference type="EMBL" id="KAF8442072.1"/>
    </source>
</evidence>
<reference evidence="1" key="2">
    <citation type="journal article" date="2020" name="Nat. Commun.">
        <title>Large-scale genome sequencing of mycorrhizal fungi provides insights into the early evolution of symbiotic traits.</title>
        <authorList>
            <person name="Miyauchi S."/>
            <person name="Kiss E."/>
            <person name="Kuo A."/>
            <person name="Drula E."/>
            <person name="Kohler A."/>
            <person name="Sanchez-Garcia M."/>
            <person name="Morin E."/>
            <person name="Andreopoulos B."/>
            <person name="Barry K.W."/>
            <person name="Bonito G."/>
            <person name="Buee M."/>
            <person name="Carver A."/>
            <person name="Chen C."/>
            <person name="Cichocki N."/>
            <person name="Clum A."/>
            <person name="Culley D."/>
            <person name="Crous P.W."/>
            <person name="Fauchery L."/>
            <person name="Girlanda M."/>
            <person name="Hayes R.D."/>
            <person name="Keri Z."/>
            <person name="LaButti K."/>
            <person name="Lipzen A."/>
            <person name="Lombard V."/>
            <person name="Magnuson J."/>
            <person name="Maillard F."/>
            <person name="Murat C."/>
            <person name="Nolan M."/>
            <person name="Ohm R.A."/>
            <person name="Pangilinan J."/>
            <person name="Pereira M.F."/>
            <person name="Perotto S."/>
            <person name="Peter M."/>
            <person name="Pfister S."/>
            <person name="Riley R."/>
            <person name="Sitrit Y."/>
            <person name="Stielow J.B."/>
            <person name="Szollosi G."/>
            <person name="Zifcakova L."/>
            <person name="Stursova M."/>
            <person name="Spatafora J.W."/>
            <person name="Tedersoo L."/>
            <person name="Vaario L.M."/>
            <person name="Yamada A."/>
            <person name="Yan M."/>
            <person name="Wang P."/>
            <person name="Xu J."/>
            <person name="Bruns T."/>
            <person name="Baldrian P."/>
            <person name="Vilgalys R."/>
            <person name="Dunand C."/>
            <person name="Henrissat B."/>
            <person name="Grigoriev I.V."/>
            <person name="Hibbett D."/>
            <person name="Nagy L.G."/>
            <person name="Martin F.M."/>
        </authorList>
    </citation>
    <scope>NUCLEOTIDE SEQUENCE</scope>
    <source>
        <strain evidence="1">BED1</strain>
    </source>
</reference>
<organism evidence="1 2">
    <name type="scientific">Boletus edulis BED1</name>
    <dbReference type="NCBI Taxonomy" id="1328754"/>
    <lineage>
        <taxon>Eukaryota</taxon>
        <taxon>Fungi</taxon>
        <taxon>Dikarya</taxon>
        <taxon>Basidiomycota</taxon>
        <taxon>Agaricomycotina</taxon>
        <taxon>Agaricomycetes</taxon>
        <taxon>Agaricomycetidae</taxon>
        <taxon>Boletales</taxon>
        <taxon>Boletineae</taxon>
        <taxon>Boletaceae</taxon>
        <taxon>Boletoideae</taxon>
        <taxon>Boletus</taxon>
    </lineage>
</organism>